<dbReference type="WBParaSite" id="HDID_0000384001-mRNA-1">
    <property type="protein sequence ID" value="HDID_0000384001-mRNA-1"/>
    <property type="gene ID" value="HDID_0000384001"/>
</dbReference>
<accession>A0A0R3SG35</accession>
<organism evidence="4">
    <name type="scientific">Hymenolepis diminuta</name>
    <name type="common">Rat tapeworm</name>
    <dbReference type="NCBI Taxonomy" id="6216"/>
    <lineage>
        <taxon>Eukaryota</taxon>
        <taxon>Metazoa</taxon>
        <taxon>Spiralia</taxon>
        <taxon>Lophotrochozoa</taxon>
        <taxon>Platyhelminthes</taxon>
        <taxon>Cestoda</taxon>
        <taxon>Eucestoda</taxon>
        <taxon>Cyclophyllidea</taxon>
        <taxon>Hymenolepididae</taxon>
        <taxon>Hymenolepis</taxon>
    </lineage>
</organism>
<reference evidence="4" key="1">
    <citation type="submission" date="2017-02" db="UniProtKB">
        <authorList>
            <consortium name="WormBaseParasite"/>
        </authorList>
    </citation>
    <scope>IDENTIFICATION</scope>
</reference>
<gene>
    <name evidence="2" type="ORF">HDID_LOCUS3838</name>
</gene>
<keyword evidence="1" id="KW-1133">Transmembrane helix</keyword>
<dbReference type="AlphaFoldDB" id="A0A0R3SG35"/>
<proteinExistence type="predicted"/>
<evidence type="ECO:0000313" key="4">
    <source>
        <dbReference type="WBParaSite" id="HDID_0000384001-mRNA-1"/>
    </source>
</evidence>
<dbReference type="OrthoDB" id="10529857at2759"/>
<feature type="transmembrane region" description="Helical" evidence="1">
    <location>
        <begin position="160"/>
        <end position="183"/>
    </location>
</feature>
<evidence type="ECO:0000256" key="1">
    <source>
        <dbReference type="SAM" id="Phobius"/>
    </source>
</evidence>
<protein>
    <submittedName>
        <fullName evidence="4">PH domain-containing protein</fullName>
    </submittedName>
</protein>
<reference evidence="2 3" key="2">
    <citation type="submission" date="2018-11" db="EMBL/GenBank/DDBJ databases">
        <authorList>
            <consortium name="Pathogen Informatics"/>
        </authorList>
    </citation>
    <scope>NUCLEOTIDE SEQUENCE [LARGE SCALE GENOMIC DNA]</scope>
</reference>
<evidence type="ECO:0000313" key="3">
    <source>
        <dbReference type="Proteomes" id="UP000274504"/>
    </source>
</evidence>
<evidence type="ECO:0000313" key="2">
    <source>
        <dbReference type="EMBL" id="VDL39739.1"/>
    </source>
</evidence>
<dbReference type="EMBL" id="UYSG01001275">
    <property type="protein sequence ID" value="VDL39739.1"/>
    <property type="molecule type" value="Genomic_DNA"/>
</dbReference>
<keyword evidence="1" id="KW-0812">Transmembrane</keyword>
<dbReference type="Proteomes" id="UP000274504">
    <property type="component" value="Unassembled WGS sequence"/>
</dbReference>
<name>A0A0R3SG35_HYMDI</name>
<keyword evidence="1" id="KW-0472">Membrane</keyword>
<sequence length="268" mass="31397">DCYADIALTGLVLRRVSGSIVRIGWKFIPREIQDVMDVIRASKDDKEWSFVSPKEYFHSDEDEMGTLQITSTEENNQKSNQQSIEENVILEGEIEFLNLETAFWEATMHRWKSRWLLLDRKLASKGSGIWQCWLEGIDLYKNKSDKSSSSLNSEDTWRSMAIWAFPFCVLLLFLIALVAWAAAVRWTDLLYHPPEKPKIKKDKKTKKKGDDLPMQKMDQTKKLDYLDLAYIYADRSMEVYNFNQENFTKVYLEKQGVPSRKEKGDLIW</sequence>